<evidence type="ECO:0000256" key="6">
    <source>
        <dbReference type="ARBA" id="ARBA00022989"/>
    </source>
</evidence>
<feature type="transmembrane region" description="Helical" evidence="8">
    <location>
        <begin position="77"/>
        <end position="99"/>
    </location>
</feature>
<dbReference type="RefSeq" id="WP_281749328.1">
    <property type="nucleotide sequence ID" value="NZ_AP026933.1"/>
</dbReference>
<proteinExistence type="inferred from homology"/>
<keyword evidence="3" id="KW-0813">Transport</keyword>
<comment type="similarity">
    <text evidence="2">Belongs to the nicotinamide ribonucleoside (NR) uptake permease (TC 4.B.1) family.</text>
</comment>
<keyword evidence="5 8" id="KW-0812">Transmembrane</keyword>
<feature type="transmembrane region" description="Helical" evidence="8">
    <location>
        <begin position="130"/>
        <end position="148"/>
    </location>
</feature>
<evidence type="ECO:0000256" key="3">
    <source>
        <dbReference type="ARBA" id="ARBA00022448"/>
    </source>
</evidence>
<dbReference type="InterPro" id="IPR006419">
    <property type="entry name" value="NMN_transpt_PnuC"/>
</dbReference>
<feature type="transmembrane region" description="Helical" evidence="8">
    <location>
        <begin position="259"/>
        <end position="282"/>
    </location>
</feature>
<evidence type="ECO:0000256" key="8">
    <source>
        <dbReference type="SAM" id="Phobius"/>
    </source>
</evidence>
<accession>A0ABN6SXD5</accession>
<dbReference type="Proteomes" id="UP001163387">
    <property type="component" value="Chromosome"/>
</dbReference>
<feature type="transmembrane region" description="Helical" evidence="8">
    <location>
        <begin position="207"/>
        <end position="228"/>
    </location>
</feature>
<organism evidence="9 10">
    <name type="scientific">Spiroplasma ixodetis</name>
    <dbReference type="NCBI Taxonomy" id="2141"/>
    <lineage>
        <taxon>Bacteria</taxon>
        <taxon>Bacillati</taxon>
        <taxon>Mycoplasmatota</taxon>
        <taxon>Mollicutes</taxon>
        <taxon>Entomoplasmatales</taxon>
        <taxon>Spiroplasmataceae</taxon>
        <taxon>Spiroplasma</taxon>
    </lineage>
</organism>
<evidence type="ECO:0000256" key="7">
    <source>
        <dbReference type="ARBA" id="ARBA00023136"/>
    </source>
</evidence>
<feature type="transmembrane region" description="Helical" evidence="8">
    <location>
        <begin position="169"/>
        <end position="187"/>
    </location>
</feature>
<feature type="transmembrane region" description="Helical" evidence="8">
    <location>
        <begin position="235"/>
        <end position="253"/>
    </location>
</feature>
<dbReference type="PANTHER" id="PTHR36122">
    <property type="entry name" value="NICOTINAMIDE RIBOSIDE TRANSPORTER PNUC"/>
    <property type="match status" value="1"/>
</dbReference>
<dbReference type="NCBIfam" id="TIGR01528">
    <property type="entry name" value="NMN_trans_PnuC"/>
    <property type="match status" value="1"/>
</dbReference>
<keyword evidence="10" id="KW-1185">Reference proteome</keyword>
<evidence type="ECO:0000256" key="5">
    <source>
        <dbReference type="ARBA" id="ARBA00022692"/>
    </source>
</evidence>
<evidence type="ECO:0000256" key="4">
    <source>
        <dbReference type="ARBA" id="ARBA00022475"/>
    </source>
</evidence>
<comment type="subcellular location">
    <subcellularLocation>
        <location evidence="1">Cell membrane</location>
        <topology evidence="1">Multi-pass membrane protein</topology>
    </subcellularLocation>
</comment>
<dbReference type="PANTHER" id="PTHR36122:SF2">
    <property type="entry name" value="NICOTINAMIDE RIBOSIDE TRANSPORTER PNUC"/>
    <property type="match status" value="1"/>
</dbReference>
<keyword evidence="4" id="KW-1003">Cell membrane</keyword>
<gene>
    <name evidence="9" type="primary">pnuC</name>
    <name evidence="9" type="ORF">SHM_09080</name>
</gene>
<feature type="transmembrane region" description="Helical" evidence="8">
    <location>
        <begin position="106"/>
        <end position="124"/>
    </location>
</feature>
<sequence length="297" mass="35114">MFKDIKFKFIKRKKNIKEFLLSIPKDLNKIPFSAKVAIICLGIFMLWNTFFDLNHFINPNLYPSVWTIVNRQAYHPWQQVLLFLNGIAAFTNVICIILISFGKISNFFWGFFAVSIYGCIALVWDYVGDMQLNLFFFLPFQFIGYSLWKFHLDSQQEIISKRLNLKTSIVTIYFAIVLSVFFYFEIPEFSRVILGKYDFDGNTFQQVLPHILDSLTNSLSIVAQILMLLRFREQWIFWIIVNIFQIAMYSGAAHNRLDVNLLLMWIVALGNSCFGFYQWFFVRSKEKVVVKKETYEQ</sequence>
<keyword evidence="6 8" id="KW-1133">Transmembrane helix</keyword>
<keyword evidence="7 8" id="KW-0472">Membrane</keyword>
<evidence type="ECO:0000256" key="1">
    <source>
        <dbReference type="ARBA" id="ARBA00004651"/>
    </source>
</evidence>
<name>A0ABN6SXD5_9MOLU</name>
<protein>
    <submittedName>
        <fullName evidence="9">Nicotinamide mononucleotide transporter</fullName>
    </submittedName>
</protein>
<dbReference type="EMBL" id="AP026933">
    <property type="protein sequence ID" value="BDT03262.1"/>
    <property type="molecule type" value="Genomic_DNA"/>
</dbReference>
<evidence type="ECO:0000313" key="9">
    <source>
        <dbReference type="EMBL" id="BDT03262.1"/>
    </source>
</evidence>
<dbReference type="Pfam" id="PF04973">
    <property type="entry name" value="NMN_transporter"/>
    <property type="match status" value="1"/>
</dbReference>
<reference evidence="9 10" key="1">
    <citation type="journal article" date="2022" name="Front. Microbiol.">
        <title>Male-killing mechanisms vary between Spiroplasma species.</title>
        <authorList>
            <person name="Arai H."/>
            <person name="Inoue M."/>
            <person name="Kageyama D."/>
        </authorList>
    </citation>
    <scope>NUCLEOTIDE SEQUENCE [LARGE SCALE GENOMIC DNA]</scope>
    <source>
        <strain evidence="10">sHm</strain>
    </source>
</reference>
<evidence type="ECO:0000313" key="10">
    <source>
        <dbReference type="Proteomes" id="UP001163387"/>
    </source>
</evidence>
<feature type="transmembrane region" description="Helical" evidence="8">
    <location>
        <begin position="36"/>
        <end position="57"/>
    </location>
</feature>
<evidence type="ECO:0000256" key="2">
    <source>
        <dbReference type="ARBA" id="ARBA00006669"/>
    </source>
</evidence>